<reference evidence="3 4" key="1">
    <citation type="submission" date="2016-11" db="EMBL/GenBank/DDBJ databases">
        <authorList>
            <person name="Jaros S."/>
            <person name="Januszkiewicz K."/>
            <person name="Wedrychowicz H."/>
        </authorList>
    </citation>
    <scope>NUCLEOTIDE SEQUENCE [LARGE SCALE GENOMIC DNA]</scope>
    <source>
        <strain evidence="3 4">DSM 18119</strain>
    </source>
</reference>
<keyword evidence="4" id="KW-1185">Reference proteome</keyword>
<evidence type="ECO:0000259" key="2">
    <source>
        <dbReference type="Pfam" id="PF14317"/>
    </source>
</evidence>
<dbReference type="OrthoDB" id="665423at2"/>
<dbReference type="RefSeq" id="WP_072834742.1">
    <property type="nucleotide sequence ID" value="NZ_FQUU01000005.1"/>
</dbReference>
<dbReference type="InterPro" id="IPR025588">
    <property type="entry name" value="YcxB-like_C"/>
</dbReference>
<accession>A0A1M4XXW2</accession>
<evidence type="ECO:0000313" key="3">
    <source>
        <dbReference type="EMBL" id="SHE98270.1"/>
    </source>
</evidence>
<protein>
    <recommendedName>
        <fullName evidence="2">YcxB-like C-terminal domain-containing protein</fullName>
    </recommendedName>
</protein>
<dbReference type="Proteomes" id="UP000184048">
    <property type="component" value="Unassembled WGS sequence"/>
</dbReference>
<evidence type="ECO:0000313" key="4">
    <source>
        <dbReference type="Proteomes" id="UP000184048"/>
    </source>
</evidence>
<dbReference type="Pfam" id="PF14317">
    <property type="entry name" value="YcxB"/>
    <property type="match status" value="1"/>
</dbReference>
<gene>
    <name evidence="3" type="ORF">SAMN02745131_01523</name>
</gene>
<keyword evidence="1" id="KW-1133">Transmembrane helix</keyword>
<feature type="transmembrane region" description="Helical" evidence="1">
    <location>
        <begin position="59"/>
        <end position="80"/>
    </location>
</feature>
<keyword evidence="1" id="KW-0472">Membrane</keyword>
<feature type="domain" description="YcxB-like C-terminal" evidence="2">
    <location>
        <begin position="97"/>
        <end position="154"/>
    </location>
</feature>
<dbReference type="AlphaFoldDB" id="A0A1M4XXW2"/>
<feature type="transmembrane region" description="Helical" evidence="1">
    <location>
        <begin position="29"/>
        <end position="53"/>
    </location>
</feature>
<keyword evidence="1" id="KW-0812">Transmembrane</keyword>
<sequence length="160" mass="18579">MRNFTIKTRLTTKEYAKVMFVGLYKKPAFILSTLLGLYFLTTVILDYLGVIAWYDELPIFEIACGTFFMLAPTLIVFIAVRQFTSNPSFQNDTAYTFGENGIAIQWTTFKSEFLWSHIIKQKELSKFLILYHNKKFGNFIDKTKLTAEQVDFIKSKVGHK</sequence>
<proteinExistence type="predicted"/>
<organism evidence="3 4">
    <name type="scientific">Flavisolibacter ginsengisoli DSM 18119</name>
    <dbReference type="NCBI Taxonomy" id="1121884"/>
    <lineage>
        <taxon>Bacteria</taxon>
        <taxon>Pseudomonadati</taxon>
        <taxon>Bacteroidota</taxon>
        <taxon>Chitinophagia</taxon>
        <taxon>Chitinophagales</taxon>
        <taxon>Chitinophagaceae</taxon>
        <taxon>Flavisolibacter</taxon>
    </lineage>
</organism>
<evidence type="ECO:0000256" key="1">
    <source>
        <dbReference type="SAM" id="Phobius"/>
    </source>
</evidence>
<name>A0A1M4XXW2_9BACT</name>
<dbReference type="EMBL" id="FQUU01000005">
    <property type="protein sequence ID" value="SHE98270.1"/>
    <property type="molecule type" value="Genomic_DNA"/>
</dbReference>